<keyword evidence="2" id="KW-1185">Reference proteome</keyword>
<proteinExistence type="predicted"/>
<name>A0A0V1GSF6_9BILA</name>
<dbReference type="OrthoDB" id="6154864at2759"/>
<evidence type="ECO:0000313" key="2">
    <source>
        <dbReference type="Proteomes" id="UP000055024"/>
    </source>
</evidence>
<dbReference type="Proteomes" id="UP000055024">
    <property type="component" value="Unassembled WGS sequence"/>
</dbReference>
<organism evidence="1 2">
    <name type="scientific">Trichinella zimbabwensis</name>
    <dbReference type="NCBI Taxonomy" id="268475"/>
    <lineage>
        <taxon>Eukaryota</taxon>
        <taxon>Metazoa</taxon>
        <taxon>Ecdysozoa</taxon>
        <taxon>Nematoda</taxon>
        <taxon>Enoplea</taxon>
        <taxon>Dorylaimia</taxon>
        <taxon>Trichinellida</taxon>
        <taxon>Trichinellidae</taxon>
        <taxon>Trichinella</taxon>
    </lineage>
</organism>
<dbReference type="AlphaFoldDB" id="A0A0V1GSF6"/>
<dbReference type="EMBL" id="JYDP01000309">
    <property type="protein sequence ID" value="KRZ01270.1"/>
    <property type="molecule type" value="Genomic_DNA"/>
</dbReference>
<evidence type="ECO:0000313" key="1">
    <source>
        <dbReference type="EMBL" id="KRZ01270.1"/>
    </source>
</evidence>
<gene>
    <name evidence="1" type="ORF">T11_9467</name>
</gene>
<comment type="caution">
    <text evidence="1">The sequence shown here is derived from an EMBL/GenBank/DDBJ whole genome shotgun (WGS) entry which is preliminary data.</text>
</comment>
<sequence>MATAFLPVPQVDTVVTLLEAGTTGNLSAFLHYFLQEWMTDDRLPLWNVHSVNIPINNHLECWYNRLKKAGGNKLGLNPAAGSIRQIGNRYAEKQRRVVIYSGEYTSGRRTSEQFLEALMYLTPEQI</sequence>
<accession>A0A0V1GSF6</accession>
<protein>
    <submittedName>
        <fullName evidence="1">Uncharacterized protein</fullName>
    </submittedName>
</protein>
<reference evidence="1 2" key="1">
    <citation type="submission" date="2015-01" db="EMBL/GenBank/DDBJ databases">
        <title>Evolution of Trichinella species and genotypes.</title>
        <authorList>
            <person name="Korhonen P.K."/>
            <person name="Edoardo P."/>
            <person name="Giuseppe L.R."/>
            <person name="Gasser R.B."/>
        </authorList>
    </citation>
    <scope>NUCLEOTIDE SEQUENCE [LARGE SCALE GENOMIC DNA]</scope>
    <source>
        <strain evidence="1">ISS1029</strain>
    </source>
</reference>